<keyword evidence="2" id="KW-1185">Reference proteome</keyword>
<dbReference type="OrthoDB" id="1493451at2"/>
<dbReference type="Proteomes" id="UP000242818">
    <property type="component" value="Unassembled WGS sequence"/>
</dbReference>
<name>A0A1C4AJA7_9BACT</name>
<dbReference type="EMBL" id="FMAR01000002">
    <property type="protein sequence ID" value="SCB94688.1"/>
    <property type="molecule type" value="Genomic_DNA"/>
</dbReference>
<dbReference type="AlphaFoldDB" id="A0A1C4AJA7"/>
<accession>A0A1C4AJA7</accession>
<dbReference type="STRING" id="1335309.GA0116948_102157"/>
<evidence type="ECO:0000313" key="2">
    <source>
        <dbReference type="Proteomes" id="UP000242818"/>
    </source>
</evidence>
<evidence type="ECO:0000313" key="1">
    <source>
        <dbReference type="EMBL" id="SCB94688.1"/>
    </source>
</evidence>
<organism evidence="1 2">
    <name type="scientific">Chitinophaga costaii</name>
    <dbReference type="NCBI Taxonomy" id="1335309"/>
    <lineage>
        <taxon>Bacteria</taxon>
        <taxon>Pseudomonadati</taxon>
        <taxon>Bacteroidota</taxon>
        <taxon>Chitinophagia</taxon>
        <taxon>Chitinophagales</taxon>
        <taxon>Chitinophagaceae</taxon>
        <taxon>Chitinophaga</taxon>
    </lineage>
</organism>
<dbReference type="RefSeq" id="WP_089709222.1">
    <property type="nucleotide sequence ID" value="NZ_FMAR01000002.1"/>
</dbReference>
<proteinExistence type="predicted"/>
<gene>
    <name evidence="1" type="ORF">GA0116948_102157</name>
</gene>
<protein>
    <submittedName>
        <fullName evidence="1">Uncharacterized protein</fullName>
    </submittedName>
</protein>
<reference evidence="1 2" key="1">
    <citation type="submission" date="2016-08" db="EMBL/GenBank/DDBJ databases">
        <authorList>
            <person name="Seilhamer J.J."/>
        </authorList>
    </citation>
    <scope>NUCLEOTIDE SEQUENCE [LARGE SCALE GENOMIC DNA]</scope>
    <source>
        <strain evidence="1 2">A37T2</strain>
    </source>
</reference>
<sequence length="104" mass="12094">MIIIFCCLGLSAQAQQAMNWKPLKTDLYVVHPKSQWMLFSQIIGSKPRPTTYVNATTPLPDSYYQQCYGFFCKREWELQQKVHVPVKLRLGTYQTAQAQEGYSR</sequence>